<sequence>MKIDLTGQTALVSASTSGIGRAIAVGLAGAGADIVVNGRRPEVTEKVVTELSELFPEAKVTGIVGDLAKKEDIDRLTAEVPKVDILVNNLGIYDDGDFFTVPDDEWLRFFDTNVMSGIRLSRFYMPGMLERNYGRLIFISSESGVTTRAERLPYSVTKTAILAVARGLAETARGTAVTSNSIVVGTTLTEAVAGGVEQLAQAKGISFDEAQREVIAEHRPTHLLPHLLSMEEVANMVVYVASPQASATTGSALRVDGGGITTIL</sequence>
<dbReference type="SUPFAM" id="SSF51735">
    <property type="entry name" value="NAD(P)-binding Rossmann-fold domains"/>
    <property type="match status" value="1"/>
</dbReference>
<accession>A0ABU1X5S9</accession>
<comment type="caution">
    <text evidence="2">The sequence shown here is derived from an EMBL/GenBank/DDBJ whole genome shotgun (WGS) entry which is preliminary data.</text>
</comment>
<dbReference type="EMBL" id="JAVDWV010000016">
    <property type="protein sequence ID" value="MDR7156502.1"/>
    <property type="molecule type" value="Genomic_DNA"/>
</dbReference>
<dbReference type="PRINTS" id="PR00081">
    <property type="entry name" value="GDHRDH"/>
</dbReference>
<protein>
    <submittedName>
        <fullName evidence="2">NAD(P)-dependent dehydrogenase (Short-subunit alcohol dehydrogenase family)</fullName>
    </submittedName>
</protein>
<name>A0ABU1X5S9_SPHXE</name>
<gene>
    <name evidence="2" type="ORF">J2W40_003346</name>
</gene>
<comment type="similarity">
    <text evidence="1">Belongs to the short-chain dehydrogenases/reductases (SDR) family.</text>
</comment>
<dbReference type="InterPro" id="IPR050259">
    <property type="entry name" value="SDR"/>
</dbReference>
<evidence type="ECO:0000313" key="2">
    <source>
        <dbReference type="EMBL" id="MDR7156502.1"/>
    </source>
</evidence>
<proteinExistence type="inferred from homology"/>
<dbReference type="InterPro" id="IPR002347">
    <property type="entry name" value="SDR_fam"/>
</dbReference>
<dbReference type="PANTHER" id="PTHR42879:SF2">
    <property type="entry name" value="3-OXOACYL-[ACYL-CARRIER-PROTEIN] REDUCTASE FABG"/>
    <property type="match status" value="1"/>
</dbReference>
<dbReference type="Proteomes" id="UP001267638">
    <property type="component" value="Unassembled WGS sequence"/>
</dbReference>
<dbReference type="InterPro" id="IPR036291">
    <property type="entry name" value="NAD(P)-bd_dom_sf"/>
</dbReference>
<reference evidence="2 3" key="1">
    <citation type="submission" date="2023-07" db="EMBL/GenBank/DDBJ databases">
        <title>Sorghum-associated microbial communities from plants grown in Nebraska, USA.</title>
        <authorList>
            <person name="Schachtman D."/>
        </authorList>
    </citation>
    <scope>NUCLEOTIDE SEQUENCE [LARGE SCALE GENOMIC DNA]</scope>
    <source>
        <strain evidence="2 3">4256</strain>
    </source>
</reference>
<evidence type="ECO:0000256" key="1">
    <source>
        <dbReference type="ARBA" id="ARBA00006484"/>
    </source>
</evidence>
<dbReference type="CDD" id="cd05233">
    <property type="entry name" value="SDR_c"/>
    <property type="match status" value="1"/>
</dbReference>
<dbReference type="Pfam" id="PF13561">
    <property type="entry name" value="adh_short_C2"/>
    <property type="match status" value="1"/>
</dbReference>
<evidence type="ECO:0000313" key="3">
    <source>
        <dbReference type="Proteomes" id="UP001267638"/>
    </source>
</evidence>
<dbReference type="InterPro" id="IPR020904">
    <property type="entry name" value="Sc_DH/Rdtase_CS"/>
</dbReference>
<dbReference type="Gene3D" id="3.40.50.720">
    <property type="entry name" value="NAD(P)-binding Rossmann-like Domain"/>
    <property type="match status" value="1"/>
</dbReference>
<keyword evidence="3" id="KW-1185">Reference proteome</keyword>
<dbReference type="RefSeq" id="WP_310226858.1">
    <property type="nucleotide sequence ID" value="NZ_JAVDWV010000016.1"/>
</dbReference>
<dbReference type="PRINTS" id="PR00080">
    <property type="entry name" value="SDRFAMILY"/>
</dbReference>
<dbReference type="PANTHER" id="PTHR42879">
    <property type="entry name" value="3-OXOACYL-(ACYL-CARRIER-PROTEIN) REDUCTASE"/>
    <property type="match status" value="1"/>
</dbReference>
<organism evidence="2 3">
    <name type="scientific">Sphingobium xenophagum</name>
    <dbReference type="NCBI Taxonomy" id="121428"/>
    <lineage>
        <taxon>Bacteria</taxon>
        <taxon>Pseudomonadati</taxon>
        <taxon>Pseudomonadota</taxon>
        <taxon>Alphaproteobacteria</taxon>
        <taxon>Sphingomonadales</taxon>
        <taxon>Sphingomonadaceae</taxon>
        <taxon>Sphingobium</taxon>
    </lineage>
</organism>
<dbReference type="PROSITE" id="PS00061">
    <property type="entry name" value="ADH_SHORT"/>
    <property type="match status" value="1"/>
</dbReference>